<proteinExistence type="predicted"/>
<keyword evidence="1" id="KW-0732">Signal</keyword>
<dbReference type="Proteomes" id="UP000287823">
    <property type="component" value="Unassembled WGS sequence"/>
</dbReference>
<organism evidence="2 3">
    <name type="scientific">Aliidiomarina soli</name>
    <dbReference type="NCBI Taxonomy" id="1928574"/>
    <lineage>
        <taxon>Bacteria</taxon>
        <taxon>Pseudomonadati</taxon>
        <taxon>Pseudomonadota</taxon>
        <taxon>Gammaproteobacteria</taxon>
        <taxon>Alteromonadales</taxon>
        <taxon>Idiomarinaceae</taxon>
        <taxon>Aliidiomarina</taxon>
    </lineage>
</organism>
<feature type="chain" id="PRO_5019464839" description="Lipoprotein" evidence="1">
    <location>
        <begin position="22"/>
        <end position="151"/>
    </location>
</feature>
<dbReference type="RefSeq" id="WP_126797991.1">
    <property type="nucleotide sequence ID" value="NZ_PIPO01000001.1"/>
</dbReference>
<dbReference type="AlphaFoldDB" id="A0A432WMN9"/>
<accession>A0A432WMN9</accession>
<evidence type="ECO:0000313" key="3">
    <source>
        <dbReference type="Proteomes" id="UP000287823"/>
    </source>
</evidence>
<keyword evidence="3" id="KW-1185">Reference proteome</keyword>
<comment type="caution">
    <text evidence="2">The sequence shown here is derived from an EMBL/GenBank/DDBJ whole genome shotgun (WGS) entry which is preliminary data.</text>
</comment>
<name>A0A432WMN9_9GAMM</name>
<sequence length="151" mass="16731">MLPISLIKSLLLLVLGGAALVACTPQEQPDVSKNPFCGHPSELDNHCLFEPGQGIALWLVSSDVDMPIERGVKISLVSNDPVEILQSEIRGLSMYMGRLPVNWEQAENGLWYADILLGACTDPKMVWELRLEVEHAGQSYQLRVPFTSYIP</sequence>
<evidence type="ECO:0000256" key="1">
    <source>
        <dbReference type="SAM" id="SignalP"/>
    </source>
</evidence>
<evidence type="ECO:0000313" key="2">
    <source>
        <dbReference type="EMBL" id="RUO34959.1"/>
    </source>
</evidence>
<feature type="signal peptide" evidence="1">
    <location>
        <begin position="1"/>
        <end position="21"/>
    </location>
</feature>
<dbReference type="EMBL" id="PIPO01000001">
    <property type="protein sequence ID" value="RUO34959.1"/>
    <property type="molecule type" value="Genomic_DNA"/>
</dbReference>
<evidence type="ECO:0008006" key="4">
    <source>
        <dbReference type="Google" id="ProtNLM"/>
    </source>
</evidence>
<gene>
    <name evidence="2" type="ORF">CWE14_02915</name>
</gene>
<reference evidence="2 3" key="1">
    <citation type="journal article" date="2011" name="Front. Microbiol.">
        <title>Genomic signatures of strain selection and enhancement in Bacillus atrophaeus var. globigii, a historical biowarfare simulant.</title>
        <authorList>
            <person name="Gibbons H.S."/>
            <person name="Broomall S.M."/>
            <person name="McNew L.A."/>
            <person name="Daligault H."/>
            <person name="Chapman C."/>
            <person name="Bruce D."/>
            <person name="Karavis M."/>
            <person name="Krepps M."/>
            <person name="McGregor P.A."/>
            <person name="Hong C."/>
            <person name="Park K.H."/>
            <person name="Akmal A."/>
            <person name="Feldman A."/>
            <person name="Lin J.S."/>
            <person name="Chang W.E."/>
            <person name="Higgs B.W."/>
            <person name="Demirev P."/>
            <person name="Lindquist J."/>
            <person name="Liem A."/>
            <person name="Fochler E."/>
            <person name="Read T.D."/>
            <person name="Tapia R."/>
            <person name="Johnson S."/>
            <person name="Bishop-Lilly K.A."/>
            <person name="Detter C."/>
            <person name="Han C."/>
            <person name="Sozhamannan S."/>
            <person name="Rosenzweig C.N."/>
            <person name="Skowronski E.W."/>
        </authorList>
    </citation>
    <scope>NUCLEOTIDE SEQUENCE [LARGE SCALE GENOMIC DNA]</scope>
    <source>
        <strain evidence="2 3">Y4G10-17</strain>
    </source>
</reference>
<protein>
    <recommendedName>
        <fullName evidence="4">Lipoprotein</fullName>
    </recommendedName>
</protein>